<name>A0ABT5DKJ1_9BACT</name>
<evidence type="ECO:0000256" key="1">
    <source>
        <dbReference type="SAM" id="MobiDB-lite"/>
    </source>
</evidence>
<accession>A0ABT5DKJ1</accession>
<keyword evidence="3" id="KW-1185">Reference proteome</keyword>
<dbReference type="EMBL" id="JAQNDM010000002">
    <property type="protein sequence ID" value="MDC0713283.1"/>
    <property type="molecule type" value="Genomic_DNA"/>
</dbReference>
<comment type="caution">
    <text evidence="2">The sequence shown here is derived from an EMBL/GenBank/DDBJ whole genome shotgun (WGS) entry which is preliminary data.</text>
</comment>
<reference evidence="2 3" key="1">
    <citation type="submission" date="2022-11" db="EMBL/GenBank/DDBJ databases">
        <title>Minimal conservation of predation-associated metabolite biosynthetic gene clusters underscores biosynthetic potential of Myxococcota including descriptions for ten novel species: Archangium lansinium sp. nov., Myxococcus landrumus sp. nov., Nannocystis bai.</title>
        <authorList>
            <person name="Ahearne A."/>
            <person name="Stevens C."/>
            <person name="Dowd S."/>
        </authorList>
    </citation>
    <scope>NUCLEOTIDE SEQUENCE [LARGE SCALE GENOMIC DNA]</scope>
    <source>
        <strain evidence="2 3">NCWAL01</strain>
    </source>
</reference>
<dbReference type="RefSeq" id="WP_272143493.1">
    <property type="nucleotide sequence ID" value="NZ_JAQNDM010000002.1"/>
</dbReference>
<sequence>MDKRDGGGTRHGLLREHATGEGDRSPIAHELEPEPRDVDLAHQLVAQAEADRKTLSSDSLEVMSTG</sequence>
<organism evidence="2 3">
    <name type="scientific">Stigmatella ashevillensis</name>
    <dbReference type="NCBI Taxonomy" id="2995309"/>
    <lineage>
        <taxon>Bacteria</taxon>
        <taxon>Pseudomonadati</taxon>
        <taxon>Myxococcota</taxon>
        <taxon>Myxococcia</taxon>
        <taxon>Myxococcales</taxon>
        <taxon>Cystobacterineae</taxon>
        <taxon>Archangiaceae</taxon>
        <taxon>Stigmatella</taxon>
    </lineage>
</organism>
<gene>
    <name evidence="2" type="ORF">POL68_32775</name>
</gene>
<feature type="region of interest" description="Disordered" evidence="1">
    <location>
        <begin position="1"/>
        <end position="37"/>
    </location>
</feature>
<proteinExistence type="predicted"/>
<protein>
    <submittedName>
        <fullName evidence="2">Uncharacterized protein</fullName>
    </submittedName>
</protein>
<dbReference type="Proteomes" id="UP001221838">
    <property type="component" value="Unassembled WGS sequence"/>
</dbReference>
<evidence type="ECO:0000313" key="2">
    <source>
        <dbReference type="EMBL" id="MDC0713283.1"/>
    </source>
</evidence>
<evidence type="ECO:0000313" key="3">
    <source>
        <dbReference type="Proteomes" id="UP001221838"/>
    </source>
</evidence>